<reference evidence="2" key="1">
    <citation type="journal article" date="2021" name="bioRxiv">
        <title>Whole Genome Assembly and Annotation of Northern Wild Rice, Zizania palustris L., Supports a Whole Genome Duplication in the Zizania Genus.</title>
        <authorList>
            <person name="Haas M."/>
            <person name="Kono T."/>
            <person name="Macchietto M."/>
            <person name="Millas R."/>
            <person name="McGilp L."/>
            <person name="Shao M."/>
            <person name="Duquette J."/>
            <person name="Hirsch C.N."/>
            <person name="Kimball J."/>
        </authorList>
    </citation>
    <scope>NUCLEOTIDE SEQUENCE</scope>
    <source>
        <tissue evidence="2">Fresh leaf tissue</tissue>
    </source>
</reference>
<comment type="caution">
    <text evidence="2">The sequence shown here is derived from an EMBL/GenBank/DDBJ whole genome shotgun (WGS) entry which is preliminary data.</text>
</comment>
<reference evidence="2" key="2">
    <citation type="submission" date="2021-02" db="EMBL/GenBank/DDBJ databases">
        <authorList>
            <person name="Kimball J.A."/>
            <person name="Haas M.W."/>
            <person name="Macchietto M."/>
            <person name="Kono T."/>
            <person name="Duquette J."/>
            <person name="Shao M."/>
        </authorList>
    </citation>
    <scope>NUCLEOTIDE SEQUENCE</scope>
    <source>
        <tissue evidence="2">Fresh leaf tissue</tissue>
    </source>
</reference>
<keyword evidence="3" id="KW-1185">Reference proteome</keyword>
<evidence type="ECO:0000313" key="3">
    <source>
        <dbReference type="Proteomes" id="UP000729402"/>
    </source>
</evidence>
<evidence type="ECO:0000313" key="2">
    <source>
        <dbReference type="EMBL" id="KAG8094419.1"/>
    </source>
</evidence>
<feature type="compositionally biased region" description="Basic and acidic residues" evidence="1">
    <location>
        <begin position="117"/>
        <end position="127"/>
    </location>
</feature>
<evidence type="ECO:0000256" key="1">
    <source>
        <dbReference type="SAM" id="MobiDB-lite"/>
    </source>
</evidence>
<dbReference type="EMBL" id="JAAALK010000080">
    <property type="protein sequence ID" value="KAG8094419.1"/>
    <property type="molecule type" value="Genomic_DNA"/>
</dbReference>
<sequence length="176" mass="18617">MSEQSGRLKLACFILSDWTAQAKRWITSPASRATPPTAGLPQIRTRSSARGAGACWVGNRVGIWRGCGERGQAKLIVLRFKNSGSRGRRQEAAGGGGFRGQCGGAPGERSTRRRTERRTSGGREGKLQRRGGGSETLTSWSCGTAASPREEGRAGDCWVGRSTGDALPVATDLIGV</sequence>
<organism evidence="2 3">
    <name type="scientific">Zizania palustris</name>
    <name type="common">Northern wild rice</name>
    <dbReference type="NCBI Taxonomy" id="103762"/>
    <lineage>
        <taxon>Eukaryota</taxon>
        <taxon>Viridiplantae</taxon>
        <taxon>Streptophyta</taxon>
        <taxon>Embryophyta</taxon>
        <taxon>Tracheophyta</taxon>
        <taxon>Spermatophyta</taxon>
        <taxon>Magnoliopsida</taxon>
        <taxon>Liliopsida</taxon>
        <taxon>Poales</taxon>
        <taxon>Poaceae</taxon>
        <taxon>BOP clade</taxon>
        <taxon>Oryzoideae</taxon>
        <taxon>Oryzeae</taxon>
        <taxon>Zizaniinae</taxon>
        <taxon>Zizania</taxon>
    </lineage>
</organism>
<proteinExistence type="predicted"/>
<accession>A0A8J5WSN5</accession>
<feature type="compositionally biased region" description="Polar residues" evidence="1">
    <location>
        <begin position="135"/>
        <end position="144"/>
    </location>
</feature>
<dbReference type="Proteomes" id="UP000729402">
    <property type="component" value="Unassembled WGS sequence"/>
</dbReference>
<gene>
    <name evidence="2" type="ORF">GUJ93_ZPchr0012g20725</name>
</gene>
<feature type="region of interest" description="Disordered" evidence="1">
    <location>
        <begin position="86"/>
        <end position="161"/>
    </location>
</feature>
<dbReference type="AlphaFoldDB" id="A0A8J5WSN5"/>
<feature type="compositionally biased region" description="Gly residues" evidence="1">
    <location>
        <begin position="93"/>
        <end position="106"/>
    </location>
</feature>
<name>A0A8J5WSN5_ZIZPA</name>
<protein>
    <submittedName>
        <fullName evidence="2">Uncharacterized protein</fullName>
    </submittedName>
</protein>